<evidence type="ECO:0000256" key="8">
    <source>
        <dbReference type="ARBA" id="ARBA00022857"/>
    </source>
</evidence>
<keyword evidence="16" id="KW-1185">Reference proteome</keyword>
<dbReference type="OrthoDB" id="7527071at2"/>
<evidence type="ECO:0000256" key="9">
    <source>
        <dbReference type="ARBA" id="ARBA00023002"/>
    </source>
</evidence>
<gene>
    <name evidence="15" type="ORF">FTX54_005430</name>
</gene>
<keyword evidence="7" id="KW-0274">FAD</keyword>
<protein>
    <recommendedName>
        <fullName evidence="5">L-lysine N6-monooxygenase MbtG</fullName>
        <ecNumber evidence="4">1.14.13.59</ecNumber>
    </recommendedName>
    <alternativeName>
        <fullName evidence="13">Lysine 6-N-hydroxylase</fullName>
    </alternativeName>
    <alternativeName>
        <fullName evidence="12">Lysine N6-hydroxylase</fullName>
    </alternativeName>
    <alternativeName>
        <fullName evidence="10">Lysine-N-oxygenase</fullName>
    </alternativeName>
    <alternativeName>
        <fullName evidence="11">Mycobactin synthase protein G</fullName>
    </alternativeName>
</protein>
<dbReference type="GO" id="GO:0047091">
    <property type="term" value="F:L-lysine 6-monooxygenase (NADPH) activity"/>
    <property type="evidence" value="ECO:0007669"/>
    <property type="project" value="UniProtKB-EC"/>
</dbReference>
<evidence type="ECO:0000256" key="1">
    <source>
        <dbReference type="ARBA" id="ARBA00001974"/>
    </source>
</evidence>
<organism evidence="15 16">
    <name type="scientific">Alkalicoccus halolimnae</name>
    <dbReference type="NCBI Taxonomy" id="1667239"/>
    <lineage>
        <taxon>Bacteria</taxon>
        <taxon>Bacillati</taxon>
        <taxon>Bacillota</taxon>
        <taxon>Bacilli</taxon>
        <taxon>Bacillales</taxon>
        <taxon>Bacillaceae</taxon>
        <taxon>Alkalicoccus</taxon>
    </lineage>
</organism>
<dbReference type="PANTHER" id="PTHR42802:SF1">
    <property type="entry name" value="L-ORNITHINE N(5)-MONOOXYGENASE"/>
    <property type="match status" value="1"/>
</dbReference>
<dbReference type="EMBL" id="CP144914">
    <property type="protein sequence ID" value="WWD81006.1"/>
    <property type="molecule type" value="Genomic_DNA"/>
</dbReference>
<dbReference type="InterPro" id="IPR025700">
    <property type="entry name" value="Lys/Orn_oxygenase"/>
</dbReference>
<dbReference type="RefSeq" id="WP_147804056.1">
    <property type="nucleotide sequence ID" value="NZ_CP144914.1"/>
</dbReference>
<comment type="cofactor">
    <cofactor evidence="1">
        <name>FAD</name>
        <dbReference type="ChEBI" id="CHEBI:57692"/>
    </cofactor>
</comment>
<proteinExistence type="inferred from homology"/>
<evidence type="ECO:0000256" key="11">
    <source>
        <dbReference type="ARBA" id="ARBA00031158"/>
    </source>
</evidence>
<evidence type="ECO:0000256" key="12">
    <source>
        <dbReference type="ARBA" id="ARBA00032493"/>
    </source>
</evidence>
<reference evidence="15 16" key="1">
    <citation type="submission" date="2024-01" db="EMBL/GenBank/DDBJ databases">
        <title>Complete Genome Sequence of Alkalicoccus halolimnae BZ-SZ-XJ29T, a Moderately Halophilic Bacterium Isolated from a Salt Lake.</title>
        <authorList>
            <person name="Zhao B."/>
        </authorList>
    </citation>
    <scope>NUCLEOTIDE SEQUENCE [LARGE SCALE GENOMIC DNA]</scope>
    <source>
        <strain evidence="15 16">BZ-SZ-XJ29</strain>
    </source>
</reference>
<dbReference type="KEGG" id="ahal:FTX54_005430"/>
<evidence type="ECO:0000256" key="2">
    <source>
        <dbReference type="ARBA" id="ARBA00004924"/>
    </source>
</evidence>
<evidence type="ECO:0000313" key="15">
    <source>
        <dbReference type="EMBL" id="WWD81006.1"/>
    </source>
</evidence>
<evidence type="ECO:0000256" key="7">
    <source>
        <dbReference type="ARBA" id="ARBA00022827"/>
    </source>
</evidence>
<keyword evidence="6" id="KW-0285">Flavoprotein</keyword>
<name>A0A5C7FCN5_9BACI</name>
<comment type="catalytic activity">
    <reaction evidence="14">
        <text>L-lysine + NADPH + O2 = N(6)-hydroxy-L-lysine + NADP(+) + H2O</text>
        <dbReference type="Rhea" id="RHEA:23228"/>
        <dbReference type="ChEBI" id="CHEBI:15377"/>
        <dbReference type="ChEBI" id="CHEBI:15379"/>
        <dbReference type="ChEBI" id="CHEBI:32551"/>
        <dbReference type="ChEBI" id="CHEBI:57783"/>
        <dbReference type="ChEBI" id="CHEBI:57820"/>
        <dbReference type="ChEBI" id="CHEBI:58349"/>
        <dbReference type="EC" id="1.14.13.59"/>
    </reaction>
</comment>
<evidence type="ECO:0000256" key="4">
    <source>
        <dbReference type="ARBA" id="ARBA00013076"/>
    </source>
</evidence>
<sequence>MNEKELYDIIGVGIGPANLGLAALSTDIDNLSTLFFDETPSFRWHPGMLIEGADLQVPFLADLVTLADPTNRFSFLNYIHKAGRMNQFFFFNRFDIPRKEYSSYARWVSEQLDSCVFGRKVTDVINHQSDEIPHYEVIVEDRETKVEARYFSKNLVIGTGTKPLIPEKLTGFPAEDVMHTSQYAFQEKELAEADSILIVGSGQSAAEVFLEQLENQREGRPVLYWYTRSSGFFQLEAGKLGQEIFSPDYIDYFHALPLNKRLEELPGLNQLRNGIEQTTLHKIYDLLYHRTVDGKEAGCVIQANTEIRSIYHDDGKYQVVCYQHQQEKEFNLQTEKVVLGTGYKPDIPDWYERLMQEAEREEGYLRIGREFDIQFSDNRSNKIYSLTDLVHSHGAGATNLALAVHRNAAIINQVTGSKVYEDQRDTVFQQFSPSENGGR</sequence>
<dbReference type="SUPFAM" id="SSF51905">
    <property type="entry name" value="FAD/NAD(P)-binding domain"/>
    <property type="match status" value="1"/>
</dbReference>
<dbReference type="Proteomes" id="UP000321816">
    <property type="component" value="Chromosome"/>
</dbReference>
<evidence type="ECO:0000256" key="5">
    <source>
        <dbReference type="ARBA" id="ARBA00016406"/>
    </source>
</evidence>
<evidence type="ECO:0000256" key="3">
    <source>
        <dbReference type="ARBA" id="ARBA00007588"/>
    </source>
</evidence>
<accession>A0A5C7FCN5</accession>
<comment type="pathway">
    <text evidence="2">Siderophore biosynthesis.</text>
</comment>
<dbReference type="Gene3D" id="3.50.50.60">
    <property type="entry name" value="FAD/NAD(P)-binding domain"/>
    <property type="match status" value="1"/>
</dbReference>
<evidence type="ECO:0000313" key="16">
    <source>
        <dbReference type="Proteomes" id="UP000321816"/>
    </source>
</evidence>
<keyword evidence="8" id="KW-0521">NADP</keyword>
<evidence type="ECO:0000256" key="6">
    <source>
        <dbReference type="ARBA" id="ARBA00022630"/>
    </source>
</evidence>
<evidence type="ECO:0000256" key="10">
    <source>
        <dbReference type="ARBA" id="ARBA00029939"/>
    </source>
</evidence>
<dbReference type="Pfam" id="PF13434">
    <property type="entry name" value="Lys_Orn_oxgnase"/>
    <property type="match status" value="1"/>
</dbReference>
<dbReference type="AlphaFoldDB" id="A0A5C7FCN5"/>
<dbReference type="EC" id="1.14.13.59" evidence="4"/>
<keyword evidence="15" id="KW-0503">Monooxygenase</keyword>
<dbReference type="PANTHER" id="PTHR42802">
    <property type="entry name" value="MONOOXYGENASE"/>
    <property type="match status" value="1"/>
</dbReference>
<comment type="similarity">
    <text evidence="3">Belongs to the lysine N(6)-hydroxylase/L-ornithine N(5)-oxygenase family.</text>
</comment>
<dbReference type="InterPro" id="IPR036188">
    <property type="entry name" value="FAD/NAD-bd_sf"/>
</dbReference>
<keyword evidence="9" id="KW-0560">Oxidoreductase</keyword>
<evidence type="ECO:0000256" key="14">
    <source>
        <dbReference type="ARBA" id="ARBA00048407"/>
    </source>
</evidence>
<evidence type="ECO:0000256" key="13">
    <source>
        <dbReference type="ARBA" id="ARBA00032738"/>
    </source>
</evidence>